<organism evidence="14 15">
    <name type="scientific">Paracoccus amoyensis</name>
    <dbReference type="NCBI Taxonomy" id="2760093"/>
    <lineage>
        <taxon>Bacteria</taxon>
        <taxon>Pseudomonadati</taxon>
        <taxon>Pseudomonadota</taxon>
        <taxon>Alphaproteobacteria</taxon>
        <taxon>Rhodobacterales</taxon>
        <taxon>Paracoccaceae</taxon>
        <taxon>Paracoccus</taxon>
    </lineage>
</organism>
<dbReference type="GO" id="GO:0005886">
    <property type="term" value="C:plasma membrane"/>
    <property type="evidence" value="ECO:0007669"/>
    <property type="project" value="UniProtKB-SubCell"/>
</dbReference>
<dbReference type="FunFam" id="1.10.3720.10:FF:000018">
    <property type="entry name" value="Molybdenum transport system permease"/>
    <property type="match status" value="1"/>
</dbReference>
<feature type="domain" description="ABC transmembrane type-1" evidence="13">
    <location>
        <begin position="13"/>
        <end position="216"/>
    </location>
</feature>
<sequence length="232" mass="24780">MTDWLTPQEWQAVALSLKVSIVAVLASLPLGVLVAYALARWRFWGHGVLNGLVHLPLVLPPVVTGYLLLLTFGRRGTVGQFLDQWFGIVFAFRWTGAALAAAVMSFPLLVRAIRLAVEAVDPRLEAAASTLGASRFWVFLTVTLPLILPGILAGMVLAFAKAMGEFGATITFVSNIPGQTQTLPSAIYSFLQVPGGESSAAKLVLIAIFIAIAALALSEWVAQAVAKRIRAN</sequence>
<evidence type="ECO:0000256" key="9">
    <source>
        <dbReference type="ARBA" id="ARBA00022989"/>
    </source>
</evidence>
<comment type="subcellular location">
    <subcellularLocation>
        <location evidence="2 12">Cell inner membrane</location>
        <topology evidence="2 12">Multi-pass membrane protein</topology>
    </subcellularLocation>
    <subcellularLocation>
        <location evidence="11">Cell membrane</location>
        <topology evidence="11">Multi-pass membrane protein</topology>
    </subcellularLocation>
</comment>
<evidence type="ECO:0000256" key="12">
    <source>
        <dbReference type="RuleBase" id="RU365097"/>
    </source>
</evidence>
<dbReference type="CDD" id="cd06261">
    <property type="entry name" value="TM_PBP2"/>
    <property type="match status" value="1"/>
</dbReference>
<dbReference type="PANTHER" id="PTHR30183">
    <property type="entry name" value="MOLYBDENUM TRANSPORT SYSTEM PERMEASE PROTEIN MODB"/>
    <property type="match status" value="1"/>
</dbReference>
<dbReference type="NCBIfam" id="TIGR02141">
    <property type="entry name" value="modB_ABC"/>
    <property type="match status" value="1"/>
</dbReference>
<dbReference type="Proteomes" id="UP000608594">
    <property type="component" value="Unassembled WGS sequence"/>
</dbReference>
<dbReference type="Pfam" id="PF00528">
    <property type="entry name" value="BPD_transp_1"/>
    <property type="match status" value="1"/>
</dbReference>
<evidence type="ECO:0000256" key="4">
    <source>
        <dbReference type="ARBA" id="ARBA00022448"/>
    </source>
</evidence>
<keyword evidence="10 11" id="KW-0472">Membrane</keyword>
<dbReference type="RefSeq" id="WP_187792257.1">
    <property type="nucleotide sequence ID" value="NZ_JACOQL010000001.1"/>
</dbReference>
<dbReference type="InterPro" id="IPR035906">
    <property type="entry name" value="MetI-like_sf"/>
</dbReference>
<keyword evidence="15" id="KW-1185">Reference proteome</keyword>
<evidence type="ECO:0000256" key="8">
    <source>
        <dbReference type="ARBA" id="ARBA00022692"/>
    </source>
</evidence>
<evidence type="ECO:0000256" key="3">
    <source>
        <dbReference type="ARBA" id="ARBA00007069"/>
    </source>
</evidence>
<evidence type="ECO:0000256" key="1">
    <source>
        <dbReference type="ARBA" id="ARBA00002949"/>
    </source>
</evidence>
<dbReference type="AlphaFoldDB" id="A0A926GEH4"/>
<keyword evidence="6 12" id="KW-0500">Molybdenum</keyword>
<accession>A0A926GEH4</accession>
<comment type="similarity">
    <text evidence="3 12">Belongs to the binding-protein-dependent transport system permease family. CysTW subfamily.</text>
</comment>
<comment type="caution">
    <text evidence="14">The sequence shown here is derived from an EMBL/GenBank/DDBJ whole genome shotgun (WGS) entry which is preliminary data.</text>
</comment>
<reference evidence="14" key="1">
    <citation type="submission" date="2020-08" db="EMBL/GenBank/DDBJ databases">
        <title>Paracoccus amoyensis sp. nov., isolated from the surface seawater at coast of Xiamen, Fujian.</title>
        <authorList>
            <person name="Lyu L."/>
        </authorList>
    </citation>
    <scope>NUCLEOTIDE SEQUENCE</scope>
    <source>
        <strain evidence="14">11-3</strain>
    </source>
</reference>
<dbReference type="NCBIfam" id="NF006939">
    <property type="entry name" value="PRK09421.1"/>
    <property type="match status" value="1"/>
</dbReference>
<keyword evidence="5" id="KW-1003">Cell membrane</keyword>
<evidence type="ECO:0000256" key="10">
    <source>
        <dbReference type="ARBA" id="ARBA00023136"/>
    </source>
</evidence>
<evidence type="ECO:0000256" key="11">
    <source>
        <dbReference type="RuleBase" id="RU363032"/>
    </source>
</evidence>
<gene>
    <name evidence="14" type="primary">modB</name>
    <name evidence="14" type="ORF">H4P12_03880</name>
</gene>
<comment type="function">
    <text evidence="1 12">Part of the binding-protein-dependent transport system for molybdenum; probably responsible for the translocation of the substrate across the membrane.</text>
</comment>
<evidence type="ECO:0000313" key="14">
    <source>
        <dbReference type="EMBL" id="MBC9245869.1"/>
    </source>
</evidence>
<name>A0A926GEH4_9RHOB</name>
<dbReference type="InterPro" id="IPR000515">
    <property type="entry name" value="MetI-like"/>
</dbReference>
<feature type="transmembrane region" description="Helical" evidence="11">
    <location>
        <begin position="20"/>
        <end position="39"/>
    </location>
</feature>
<dbReference type="InterPro" id="IPR011867">
    <property type="entry name" value="ModB_ABC"/>
</dbReference>
<evidence type="ECO:0000256" key="5">
    <source>
        <dbReference type="ARBA" id="ARBA00022475"/>
    </source>
</evidence>
<dbReference type="Gene3D" id="1.10.3720.10">
    <property type="entry name" value="MetI-like"/>
    <property type="match status" value="1"/>
</dbReference>
<dbReference type="SUPFAM" id="SSF161098">
    <property type="entry name" value="MetI-like"/>
    <property type="match status" value="1"/>
</dbReference>
<keyword evidence="8 11" id="KW-0812">Transmembrane</keyword>
<evidence type="ECO:0000256" key="2">
    <source>
        <dbReference type="ARBA" id="ARBA00004429"/>
    </source>
</evidence>
<dbReference type="PANTHER" id="PTHR30183:SF3">
    <property type="entry name" value="MOLYBDENUM TRANSPORT SYSTEM PERMEASE PROTEIN MODB"/>
    <property type="match status" value="1"/>
</dbReference>
<protein>
    <recommendedName>
        <fullName evidence="12">Molybdenum transport system permease</fullName>
    </recommendedName>
</protein>
<dbReference type="PROSITE" id="PS50928">
    <property type="entry name" value="ABC_TM1"/>
    <property type="match status" value="1"/>
</dbReference>
<keyword evidence="4 11" id="KW-0813">Transport</keyword>
<feature type="transmembrane region" description="Helical" evidence="11">
    <location>
        <begin position="203"/>
        <end position="222"/>
    </location>
</feature>
<keyword evidence="7 12" id="KW-0997">Cell inner membrane</keyword>
<dbReference type="GO" id="GO:0015098">
    <property type="term" value="F:molybdate ion transmembrane transporter activity"/>
    <property type="evidence" value="ECO:0007669"/>
    <property type="project" value="UniProtKB-UniRule"/>
</dbReference>
<feature type="transmembrane region" description="Helical" evidence="11">
    <location>
        <begin position="51"/>
        <end position="73"/>
    </location>
</feature>
<feature type="transmembrane region" description="Helical" evidence="11">
    <location>
        <begin position="136"/>
        <end position="160"/>
    </location>
</feature>
<evidence type="ECO:0000256" key="6">
    <source>
        <dbReference type="ARBA" id="ARBA00022505"/>
    </source>
</evidence>
<feature type="transmembrane region" description="Helical" evidence="11">
    <location>
        <begin position="85"/>
        <end position="110"/>
    </location>
</feature>
<keyword evidence="9 11" id="KW-1133">Transmembrane helix</keyword>
<evidence type="ECO:0000313" key="15">
    <source>
        <dbReference type="Proteomes" id="UP000608594"/>
    </source>
</evidence>
<evidence type="ECO:0000256" key="7">
    <source>
        <dbReference type="ARBA" id="ARBA00022519"/>
    </source>
</evidence>
<proteinExistence type="inferred from homology"/>
<dbReference type="EMBL" id="JACOQL010000001">
    <property type="protein sequence ID" value="MBC9245869.1"/>
    <property type="molecule type" value="Genomic_DNA"/>
</dbReference>
<evidence type="ECO:0000259" key="13">
    <source>
        <dbReference type="PROSITE" id="PS50928"/>
    </source>
</evidence>